<protein>
    <submittedName>
        <fullName evidence="2 3">Peptidase</fullName>
    </submittedName>
</protein>
<dbReference type="InterPro" id="IPR004929">
    <property type="entry name" value="I-spanin"/>
</dbReference>
<accession>A0A2D0IQJ4</accession>
<dbReference type="AlphaFoldDB" id="A0A2D0IQJ4"/>
<keyword evidence="1" id="KW-0812">Transmembrane</keyword>
<dbReference type="EMBL" id="RAQI01000001">
    <property type="protein sequence ID" value="RKE92948.1"/>
    <property type="molecule type" value="Genomic_DNA"/>
</dbReference>
<dbReference type="RefSeq" id="WP_099132557.1">
    <property type="nucleotide sequence ID" value="NZ_CAWNOJ010000013.1"/>
</dbReference>
<keyword evidence="1" id="KW-1133">Transmembrane helix</keyword>
<evidence type="ECO:0000313" key="5">
    <source>
        <dbReference type="Proteomes" id="UP000283568"/>
    </source>
</evidence>
<evidence type="ECO:0000256" key="1">
    <source>
        <dbReference type="SAM" id="Phobius"/>
    </source>
</evidence>
<dbReference type="GO" id="GO:0044659">
    <property type="term" value="P:viral release from host cell by cytolysis"/>
    <property type="evidence" value="ECO:0007669"/>
    <property type="project" value="InterPro"/>
</dbReference>
<dbReference type="OrthoDB" id="6466046at2"/>
<name>A0A2D0IQJ4_9GAMM</name>
<organism evidence="2 4">
    <name type="scientific">Xenorhabdus ehlersii</name>
    <dbReference type="NCBI Taxonomy" id="290111"/>
    <lineage>
        <taxon>Bacteria</taxon>
        <taxon>Pseudomonadati</taxon>
        <taxon>Pseudomonadota</taxon>
        <taxon>Gammaproteobacteria</taxon>
        <taxon>Enterobacterales</taxon>
        <taxon>Morganellaceae</taxon>
        <taxon>Xenorhabdus</taxon>
    </lineage>
</organism>
<gene>
    <name evidence="3" type="ORF">BDE27_0621</name>
    <name evidence="2" type="ORF">Xehl_02456</name>
</gene>
<proteinExistence type="predicted"/>
<evidence type="ECO:0000313" key="2">
    <source>
        <dbReference type="EMBL" id="PHM24088.1"/>
    </source>
</evidence>
<sequence length="157" mass="17596">MKFNLTYGVAIALIVTSGAAYLYRSGYKKQLSINSDQATEIRQLTDTINYQNTHIDMLHEIDTKHTQELANAKTEIDTLRADVAAGRRKLRIKATCPVSETSPSGSVVDAGAPQLTEQAKQDYYDLLRMMAENRQQTEYLQDYINTECRGNDGKSTP</sequence>
<comment type="caution">
    <text evidence="2">The sequence shown here is derived from an EMBL/GenBank/DDBJ whole genome shotgun (WGS) entry which is preliminary data.</text>
</comment>
<keyword evidence="1" id="KW-0472">Membrane</keyword>
<dbReference type="Proteomes" id="UP000283568">
    <property type="component" value="Unassembled WGS sequence"/>
</dbReference>
<evidence type="ECO:0000313" key="4">
    <source>
        <dbReference type="Proteomes" id="UP000225605"/>
    </source>
</evidence>
<dbReference type="EMBL" id="NIBT01000011">
    <property type="protein sequence ID" value="PHM24088.1"/>
    <property type="molecule type" value="Genomic_DNA"/>
</dbReference>
<feature type="transmembrane region" description="Helical" evidence="1">
    <location>
        <begin position="6"/>
        <end position="23"/>
    </location>
</feature>
<dbReference type="Pfam" id="PF03245">
    <property type="entry name" value="Phage_lysis"/>
    <property type="match status" value="1"/>
</dbReference>
<dbReference type="Proteomes" id="UP000225605">
    <property type="component" value="Unassembled WGS sequence"/>
</dbReference>
<reference evidence="3 5" key="2">
    <citation type="submission" date="2018-09" db="EMBL/GenBank/DDBJ databases">
        <title>Genomic Encyclopedia of Archaeal and Bacterial Type Strains, Phase II (KMG-II): from individual species to whole genera.</title>
        <authorList>
            <person name="Goeker M."/>
        </authorList>
    </citation>
    <scope>NUCLEOTIDE SEQUENCE [LARGE SCALE GENOMIC DNA]</scope>
    <source>
        <strain evidence="3 5">DSM 16337</strain>
    </source>
</reference>
<keyword evidence="5" id="KW-1185">Reference proteome</keyword>
<reference evidence="2 4" key="1">
    <citation type="journal article" date="2017" name="Nat. Microbiol.">
        <title>Natural product diversity associated with the nematode symbionts Photorhabdus and Xenorhabdus.</title>
        <authorList>
            <person name="Tobias N.J."/>
            <person name="Wolff H."/>
            <person name="Djahanschiri B."/>
            <person name="Grundmann F."/>
            <person name="Kronenwerth M."/>
            <person name="Shi Y.M."/>
            <person name="Simonyi S."/>
            <person name="Grun P."/>
            <person name="Shapiro-Ilan D."/>
            <person name="Pidot S.J."/>
            <person name="Stinear T.P."/>
            <person name="Ebersberger I."/>
            <person name="Bode H.B."/>
        </authorList>
    </citation>
    <scope>NUCLEOTIDE SEQUENCE [LARGE SCALE GENOMIC DNA]</scope>
    <source>
        <strain evidence="2 4">DSM 16337</strain>
    </source>
</reference>
<evidence type="ECO:0000313" key="3">
    <source>
        <dbReference type="EMBL" id="RKE92948.1"/>
    </source>
</evidence>